<proteinExistence type="predicted"/>
<dbReference type="Proteomes" id="UP000315512">
    <property type="component" value="Unassembled WGS sequence"/>
</dbReference>
<feature type="region of interest" description="Disordered" evidence="1">
    <location>
        <begin position="26"/>
        <end position="49"/>
    </location>
</feature>
<comment type="caution">
    <text evidence="2">The sequence shown here is derived from an EMBL/GenBank/DDBJ whole genome shotgun (WGS) entry which is preliminary data.</text>
</comment>
<feature type="compositionally biased region" description="Basic and acidic residues" evidence="1">
    <location>
        <begin position="36"/>
        <end position="49"/>
    </location>
</feature>
<evidence type="ECO:0000313" key="3">
    <source>
        <dbReference type="Proteomes" id="UP000315512"/>
    </source>
</evidence>
<name>A0AA46K0J1_BIFLL</name>
<organism evidence="2 3">
    <name type="scientific">Bifidobacterium longum subsp. longum</name>
    <dbReference type="NCBI Taxonomy" id="1679"/>
    <lineage>
        <taxon>Bacteria</taxon>
        <taxon>Bacillati</taxon>
        <taxon>Actinomycetota</taxon>
        <taxon>Actinomycetes</taxon>
        <taxon>Bifidobacteriales</taxon>
        <taxon>Bifidobacteriaceae</taxon>
        <taxon>Bifidobacterium</taxon>
    </lineage>
</organism>
<dbReference type="AlphaFoldDB" id="A0AA46K0J1"/>
<dbReference type="EMBL" id="SZNG01000002">
    <property type="protein sequence ID" value="TPH37380.1"/>
    <property type="molecule type" value="Genomic_DNA"/>
</dbReference>
<gene>
    <name evidence="2" type="ORF">FCO76_02025</name>
</gene>
<accession>A0AA46K0J1</accession>
<reference evidence="2" key="1">
    <citation type="journal article" date="2019" name="Appl. Environ. Microbiol.">
        <title>An in vitro enrichment strategy for formulating synergistic synbiotics.</title>
        <authorList>
            <person name="Kok C.R."/>
            <person name="Quintero D.F.G."/>
            <person name="Niyirora C."/>
            <person name="Rose D."/>
            <person name="Li A."/>
            <person name="Hutkins R."/>
        </authorList>
    </citation>
    <scope>NUCLEOTIDE SEQUENCE</scope>
    <source>
        <strain evidence="2">CR15</strain>
    </source>
</reference>
<evidence type="ECO:0000313" key="2">
    <source>
        <dbReference type="EMBL" id="TPH37380.1"/>
    </source>
</evidence>
<reference evidence="2" key="2">
    <citation type="submission" date="2019-04" db="EMBL/GenBank/DDBJ databases">
        <authorList>
            <person name="Kok C.R."/>
            <person name="Hutkins R."/>
        </authorList>
    </citation>
    <scope>NUCLEOTIDE SEQUENCE</scope>
    <source>
        <strain evidence="2">CR15</strain>
    </source>
</reference>
<sequence>MDRLPGSAHGTEATTTPHAAALVMPAAPPSASGASEHTRTWTHPDLEHGFGTRRRIRDPRILCNRAFDVRQSGEWAFAQAFFVIHFFGRKTEYAGTPLTFTKPTARRRTDIHENSNSAIFCNMEDSGP</sequence>
<evidence type="ECO:0000256" key="1">
    <source>
        <dbReference type="SAM" id="MobiDB-lite"/>
    </source>
</evidence>
<protein>
    <submittedName>
        <fullName evidence="2">Uncharacterized protein</fullName>
    </submittedName>
</protein>